<dbReference type="PRINTS" id="PR01250">
    <property type="entry name" value="RIBOSOMALL34"/>
</dbReference>
<dbReference type="RefSeq" id="XP_018028225.1">
    <property type="nucleotide sequence ID" value="XM_018172736.2"/>
</dbReference>
<organism evidence="6 8">
    <name type="scientific">Hyalella azteca</name>
    <name type="common">Amphipod</name>
    <dbReference type="NCBI Taxonomy" id="294128"/>
    <lineage>
        <taxon>Eukaryota</taxon>
        <taxon>Metazoa</taxon>
        <taxon>Ecdysozoa</taxon>
        <taxon>Arthropoda</taxon>
        <taxon>Crustacea</taxon>
        <taxon>Multicrustacea</taxon>
        <taxon>Malacostraca</taxon>
        <taxon>Eumalacostraca</taxon>
        <taxon>Peracarida</taxon>
        <taxon>Amphipoda</taxon>
        <taxon>Senticaudata</taxon>
        <taxon>Talitrida</taxon>
        <taxon>Talitroidea</taxon>
        <taxon>Hyalellidae</taxon>
        <taxon>Hyalella</taxon>
    </lineage>
</organism>
<dbReference type="GeneID" id="108683422"/>
<dbReference type="PANTHER" id="PTHR10759">
    <property type="entry name" value="60S RIBOSOMAL PROTEIN L34"/>
    <property type="match status" value="1"/>
</dbReference>
<gene>
    <name evidence="7 8" type="primary">LOC108683422</name>
</gene>
<evidence type="ECO:0000313" key="8">
    <source>
        <dbReference type="RefSeq" id="XP_018028225.1"/>
    </source>
</evidence>
<dbReference type="Gene3D" id="6.20.370.70">
    <property type="match status" value="1"/>
</dbReference>
<dbReference type="Pfam" id="PF01199">
    <property type="entry name" value="Ribosomal_L34e"/>
    <property type="match status" value="1"/>
</dbReference>
<evidence type="ECO:0000256" key="1">
    <source>
        <dbReference type="ARBA" id="ARBA00009875"/>
    </source>
</evidence>
<evidence type="ECO:0000313" key="7">
    <source>
        <dbReference type="RefSeq" id="XP_018028224.1"/>
    </source>
</evidence>
<reference evidence="7 8" key="1">
    <citation type="submission" date="2025-04" db="UniProtKB">
        <authorList>
            <consortium name="RefSeq"/>
        </authorList>
    </citation>
    <scope>IDENTIFICATION</scope>
    <source>
        <tissue evidence="7 8">Whole organism</tissue>
    </source>
</reference>
<evidence type="ECO:0000256" key="4">
    <source>
        <dbReference type="ARBA" id="ARBA00035227"/>
    </source>
</evidence>
<evidence type="ECO:0000256" key="2">
    <source>
        <dbReference type="ARBA" id="ARBA00022980"/>
    </source>
</evidence>
<dbReference type="GO" id="GO:0005840">
    <property type="term" value="C:ribosome"/>
    <property type="evidence" value="ECO:0007669"/>
    <property type="project" value="UniProtKB-KW"/>
</dbReference>
<comment type="similarity">
    <text evidence="1">Belongs to the eukaryotic ribosomal protein eL34 family.</text>
</comment>
<dbReference type="PROSITE" id="PS01145">
    <property type="entry name" value="RIBOSOMAL_L34E"/>
    <property type="match status" value="1"/>
</dbReference>
<dbReference type="GO" id="GO:1990904">
    <property type="term" value="C:ribonucleoprotein complex"/>
    <property type="evidence" value="ECO:0007669"/>
    <property type="project" value="UniProtKB-KW"/>
</dbReference>
<dbReference type="RefSeq" id="XP_018028224.1">
    <property type="nucleotide sequence ID" value="XM_018172735.2"/>
</dbReference>
<dbReference type="Proteomes" id="UP000694843">
    <property type="component" value="Unplaced"/>
</dbReference>
<dbReference type="OrthoDB" id="277449at2759"/>
<evidence type="ECO:0000256" key="3">
    <source>
        <dbReference type="ARBA" id="ARBA00023274"/>
    </source>
</evidence>
<dbReference type="OMA" id="CVRGRIK"/>
<keyword evidence="6" id="KW-1185">Reference proteome</keyword>
<keyword evidence="3" id="KW-0687">Ribonucleoprotein</keyword>
<dbReference type="InterPro" id="IPR018065">
    <property type="entry name" value="Ribosomal_eL34_CS"/>
</dbReference>
<accession>A0A8B7PQE7</accession>
<evidence type="ECO:0000256" key="5">
    <source>
        <dbReference type="ARBA" id="ARBA00035333"/>
    </source>
</evidence>
<dbReference type="InterPro" id="IPR008195">
    <property type="entry name" value="Ribosomal_eL34"/>
</dbReference>
<dbReference type="HAMAP" id="MF_00349">
    <property type="entry name" value="Ribosomal_eL34"/>
    <property type="match status" value="1"/>
</dbReference>
<dbReference type="AlphaFoldDB" id="A0A8B7PQE7"/>
<dbReference type="KEGG" id="hazt:108683422"/>
<dbReference type="InterPro" id="IPR038562">
    <property type="entry name" value="Ribosomal_eL34_C_sf"/>
</dbReference>
<dbReference type="Gene3D" id="6.20.340.10">
    <property type="match status" value="1"/>
</dbReference>
<protein>
    <recommendedName>
        <fullName evidence="4">Large ribosomal subunit protein eL34</fullName>
    </recommendedName>
    <alternativeName>
        <fullName evidence="5">60S ribosomal protein L34</fullName>
    </alternativeName>
</protein>
<sequence>MAPRLTYRRRHTYRTKSNKVRIVRTPGGRLTYQHVKKRAKAPHCAQCKRVLPGIKPARPCELHRMSKRLKTVNRAYGGQYCHACVKDRILRAFLIEEQRIVARVMKIQKMASKGAKPEEE</sequence>
<dbReference type="InterPro" id="IPR047868">
    <property type="entry name" value="Ribosomal_L34e_arc-type"/>
</dbReference>
<name>A0A8B7PQE7_HYAAZ</name>
<proteinExistence type="inferred from homology"/>
<dbReference type="GO" id="GO:0003735">
    <property type="term" value="F:structural constituent of ribosome"/>
    <property type="evidence" value="ECO:0007669"/>
    <property type="project" value="InterPro"/>
</dbReference>
<evidence type="ECO:0000313" key="6">
    <source>
        <dbReference type="Proteomes" id="UP000694843"/>
    </source>
</evidence>
<keyword evidence="2 7" id="KW-0689">Ribosomal protein</keyword>
<dbReference type="GO" id="GO:0006412">
    <property type="term" value="P:translation"/>
    <property type="evidence" value="ECO:0007669"/>
    <property type="project" value="InterPro"/>
</dbReference>